<protein>
    <submittedName>
        <fullName evidence="2">Uncharacterized protein</fullName>
    </submittedName>
</protein>
<dbReference type="AlphaFoldDB" id="A0AAV3JUH0"/>
<dbReference type="EMBL" id="AUSL01000001">
    <property type="protein sequence ID" value="EPZ70780.1"/>
    <property type="molecule type" value="Genomic_DNA"/>
</dbReference>
<dbReference type="EMBL" id="AUSL01000001">
    <property type="protein sequence ID" value="EPZ70811.1"/>
    <property type="molecule type" value="Genomic_DNA"/>
</dbReference>
<dbReference type="RefSeq" id="WP_021301020.1">
    <property type="nucleotide sequence ID" value="NZ_AUSL01000001.1"/>
</dbReference>
<evidence type="ECO:0000313" key="3">
    <source>
        <dbReference type="Proteomes" id="UP000015451"/>
    </source>
</evidence>
<accession>A0AAV3JUH0</accession>
<proteinExistence type="predicted"/>
<evidence type="ECO:0000313" key="2">
    <source>
        <dbReference type="EMBL" id="EPZ70811.1"/>
    </source>
</evidence>
<dbReference type="Proteomes" id="UP000015451">
    <property type="component" value="Unassembled WGS sequence"/>
</dbReference>
<gene>
    <name evidence="1" type="ORF">N199_00160</name>
    <name evidence="2" type="ORF">N199_00350</name>
</gene>
<comment type="caution">
    <text evidence="2">The sequence shown here is derived from an EMBL/GenBank/DDBJ whole genome shotgun (WGS) entry which is preliminary data.</text>
</comment>
<evidence type="ECO:0000313" key="1">
    <source>
        <dbReference type="EMBL" id="EPZ70780.1"/>
    </source>
</evidence>
<name>A0AAV3JUH0_HELPX</name>
<reference evidence="2 3" key="1">
    <citation type="journal article" date="2013" name="Genome Announc.">
        <title>Multiple genome sequences of Helicobacter pylori strains of diverse disease and antibiotic resistance backgrounds from Malaysia.</title>
        <authorList>
            <person name="Rehvathy V."/>
            <person name="Tan M.H."/>
            <person name="Gunaletchumy S.P."/>
            <person name="Teh X."/>
            <person name="Wang S."/>
            <person name="Baybayan P."/>
            <person name="Singh S."/>
            <person name="Ashby M."/>
            <person name="Kaakoush N.O."/>
            <person name="Mitchell H.M."/>
            <person name="Croft L.J."/>
            <person name="Goh K.L."/>
            <person name="Loke M.F."/>
            <person name="Vadivelu J."/>
        </authorList>
    </citation>
    <scope>NUCLEOTIDE SEQUENCE [LARGE SCALE GENOMIC DNA]</scope>
    <source>
        <strain evidence="2 3">UM038</strain>
    </source>
</reference>
<sequence length="79" mass="9584">MNKSIKEVLFADNGKWVREWWADETYYWTKYIVYDGFVRDNDCILLMPKPIIMDIKGELPSHLTKSYRNNQIKEQPNER</sequence>
<organism evidence="2 3">
    <name type="scientific">Helicobacter pylori UM038</name>
    <dbReference type="NCBI Taxonomy" id="1352343"/>
    <lineage>
        <taxon>Bacteria</taxon>
        <taxon>Pseudomonadati</taxon>
        <taxon>Campylobacterota</taxon>
        <taxon>Epsilonproteobacteria</taxon>
        <taxon>Campylobacterales</taxon>
        <taxon>Helicobacteraceae</taxon>
        <taxon>Helicobacter</taxon>
    </lineage>
</organism>